<dbReference type="RefSeq" id="WP_132246101.1">
    <property type="nucleotide sequence ID" value="NZ_SLWV01000017.1"/>
</dbReference>
<dbReference type="Pfam" id="PF06050">
    <property type="entry name" value="HGD-D"/>
    <property type="match status" value="1"/>
</dbReference>
<dbReference type="AlphaFoldDB" id="A0A4R2KJI9"/>
<name>A0A4R2KJI9_9FIRM</name>
<dbReference type="InterPro" id="IPR010327">
    <property type="entry name" value="FldB/FldC_alpha/beta"/>
</dbReference>
<evidence type="ECO:0000313" key="5">
    <source>
        <dbReference type="Proteomes" id="UP000294919"/>
    </source>
</evidence>
<dbReference type="GO" id="GO:0016836">
    <property type="term" value="F:hydro-lyase activity"/>
    <property type="evidence" value="ECO:0007669"/>
    <property type="project" value="UniProtKB-ARBA"/>
</dbReference>
<keyword evidence="3" id="KW-0479">Metal-binding</keyword>
<evidence type="ECO:0000256" key="3">
    <source>
        <dbReference type="ARBA" id="ARBA00023014"/>
    </source>
</evidence>
<dbReference type="Proteomes" id="UP000294919">
    <property type="component" value="Unassembled WGS sequence"/>
</dbReference>
<dbReference type="EMBL" id="SLWV01000017">
    <property type="protein sequence ID" value="TCO72692.1"/>
    <property type="molecule type" value="Genomic_DNA"/>
</dbReference>
<comment type="caution">
    <text evidence="4">The sequence shown here is derived from an EMBL/GenBank/DDBJ whole genome shotgun (WGS) entry which is preliminary data.</text>
</comment>
<comment type="cofactor">
    <cofactor evidence="1">
        <name>[4Fe-4S] cluster</name>
        <dbReference type="ChEBI" id="CHEBI:49883"/>
    </cofactor>
</comment>
<protein>
    <submittedName>
        <fullName evidence="4">Benzoyl-CoA reductase/2-hydroxyglutaryl-CoA dehydratase subunit BcrC/BadD/HgdB</fullName>
    </submittedName>
</protein>
<keyword evidence="3" id="KW-0408">Iron</keyword>
<dbReference type="PANTHER" id="PTHR30548">
    <property type="entry name" value="2-HYDROXYGLUTARYL-COA DEHYDRATASE, D-COMPONENT-RELATED"/>
    <property type="match status" value="1"/>
</dbReference>
<evidence type="ECO:0000313" key="4">
    <source>
        <dbReference type="EMBL" id="TCO72692.1"/>
    </source>
</evidence>
<dbReference type="PANTHER" id="PTHR30548:SF6">
    <property type="entry name" value="DEHYDRATASE SUBUNIT YJIM-RELATED"/>
    <property type="match status" value="1"/>
</dbReference>
<dbReference type="InterPro" id="IPR047678">
    <property type="entry name" value="YjiM-like"/>
</dbReference>
<sequence>MSKVDDIFENLRENSKNGVIEIKNAKEKGIKVVGTYCVFTPWEVISAAGGIPATLCSTNESTIPDAEKVLPRNLCPLIKSSYGFAITDKCPYFSFSDLIVGETTCDGKKKMYEYLGRIKPMHIMQLPQTIERKEDFEMWKREVVYLKERLEKEFGVTVTEEKLSAQIKIRNEERKALKDFASLSKLTPPAIYGEELQLVFNHTKFGFDKESVIKELKEMKKSIKEAYENGERRVSGDRPRILITGCPMGGAVEKIIKIIEEEKGVVVCYENCSGIKEKQDLVDETKDPMDAIAEKYLKVPCSCTSPNENRIDLLSTLIEEYHVDGVIDVILQACHTYNVESFSIREFVKGDKKIPYMNIETDYSQNDLGQLKTRISAFIEMM</sequence>
<dbReference type="NCBIfam" id="NF040772">
    <property type="entry name" value="double_cubane"/>
    <property type="match status" value="1"/>
</dbReference>
<gene>
    <name evidence="4" type="ORF">EV214_11757</name>
</gene>
<reference evidence="4 5" key="1">
    <citation type="submission" date="2019-03" db="EMBL/GenBank/DDBJ databases">
        <title>Genomic Encyclopedia of Type Strains, Phase IV (KMG-IV): sequencing the most valuable type-strain genomes for metagenomic binning, comparative biology and taxonomic classification.</title>
        <authorList>
            <person name="Goeker M."/>
        </authorList>
    </citation>
    <scope>NUCLEOTIDE SEQUENCE [LARGE SCALE GENOMIC DNA]</scope>
    <source>
        <strain evidence="4 5">DSM 102940</strain>
    </source>
</reference>
<organism evidence="4 5">
    <name type="scientific">Marinisporobacter balticus</name>
    <dbReference type="NCBI Taxonomy" id="2018667"/>
    <lineage>
        <taxon>Bacteria</taxon>
        <taxon>Bacillati</taxon>
        <taxon>Bacillota</taxon>
        <taxon>Clostridia</taxon>
        <taxon>Peptostreptococcales</taxon>
        <taxon>Thermotaleaceae</taxon>
        <taxon>Marinisporobacter</taxon>
    </lineage>
</organism>
<dbReference type="Gene3D" id="1.20.1270.370">
    <property type="match status" value="1"/>
</dbReference>
<keyword evidence="5" id="KW-1185">Reference proteome</keyword>
<dbReference type="Gene3D" id="3.40.50.11890">
    <property type="match status" value="1"/>
</dbReference>
<evidence type="ECO:0000256" key="2">
    <source>
        <dbReference type="ARBA" id="ARBA00005806"/>
    </source>
</evidence>
<evidence type="ECO:0000256" key="1">
    <source>
        <dbReference type="ARBA" id="ARBA00001966"/>
    </source>
</evidence>
<dbReference type="GO" id="GO:0051536">
    <property type="term" value="F:iron-sulfur cluster binding"/>
    <property type="evidence" value="ECO:0007669"/>
    <property type="project" value="UniProtKB-KW"/>
</dbReference>
<dbReference type="Gene3D" id="3.40.50.11900">
    <property type="match status" value="1"/>
</dbReference>
<accession>A0A4R2KJI9</accession>
<proteinExistence type="inferred from homology"/>
<dbReference type="OrthoDB" id="9810278at2"/>
<comment type="similarity">
    <text evidence="2">Belongs to the FldB/FldC dehydratase alpha/beta subunit family.</text>
</comment>
<keyword evidence="3" id="KW-0411">Iron-sulfur</keyword>